<keyword evidence="17" id="KW-1185">Reference proteome</keyword>
<dbReference type="Proteomes" id="UP000009888">
    <property type="component" value="Unassembled WGS sequence"/>
</dbReference>
<dbReference type="InterPro" id="IPR008948">
    <property type="entry name" value="L-Aspartase-like"/>
</dbReference>
<evidence type="ECO:0000256" key="12">
    <source>
        <dbReference type="NCBIfam" id="TIGR00928"/>
    </source>
</evidence>
<evidence type="ECO:0000256" key="2">
    <source>
        <dbReference type="ARBA" id="ARBA00004734"/>
    </source>
</evidence>
<dbReference type="STRING" id="202789.GCA_001457435_01497"/>
<evidence type="ECO:0000256" key="11">
    <source>
        <dbReference type="ARBA" id="ARBA00049115"/>
    </source>
</evidence>
<evidence type="ECO:0000259" key="14">
    <source>
        <dbReference type="Pfam" id="PF00206"/>
    </source>
</evidence>
<evidence type="ECO:0000256" key="10">
    <source>
        <dbReference type="ARBA" id="ARBA00030717"/>
    </source>
</evidence>
<dbReference type="Gene3D" id="1.10.275.10">
    <property type="entry name" value="Fumarase/aspartase (N-terminal domain)"/>
    <property type="match status" value="1"/>
</dbReference>
<keyword evidence="7 13" id="KW-0456">Lyase</keyword>
<comment type="function">
    <text evidence="9">Catalyzes two reactions in de novo purine nucleotide biosynthesis. Catalyzes the breakdown of 5-aminoimidazole- (N-succinylocarboxamide) ribotide (SAICAR or 2-[5-amino-1-(5-phospho-beta-D-ribosyl)imidazole-4-carboxamido]succinate) to 5-aminoimidazole-4-carboxamide ribotide (AICAR or 5-amino-1-(5-phospho-beta-D-ribosyl)imidazole-4-carboxamide) and fumarate, and of adenylosuccinate (ADS or N(6)-(1,2-dicarboxyethyl)-AMP) to adenosine monophosphate (AMP) and fumarate.</text>
</comment>
<dbReference type="EMBL" id="AGWL01000002">
    <property type="protein sequence ID" value="EKU95848.1"/>
    <property type="molecule type" value="Genomic_DNA"/>
</dbReference>
<dbReference type="NCBIfam" id="NF006764">
    <property type="entry name" value="PRK09285.1"/>
    <property type="match status" value="1"/>
</dbReference>
<gene>
    <name evidence="16" type="ORF">HMPREF9233_00635</name>
</gene>
<dbReference type="Pfam" id="PF08328">
    <property type="entry name" value="ASL_C"/>
    <property type="match status" value="1"/>
</dbReference>
<evidence type="ECO:0000313" key="17">
    <source>
        <dbReference type="Proteomes" id="UP000009888"/>
    </source>
</evidence>
<dbReference type="GO" id="GO:0006189">
    <property type="term" value="P:'de novo' IMP biosynthetic process"/>
    <property type="evidence" value="ECO:0007669"/>
    <property type="project" value="UniProtKB-UniPathway"/>
</dbReference>
<evidence type="ECO:0000256" key="8">
    <source>
        <dbReference type="ARBA" id="ARBA00024477"/>
    </source>
</evidence>
<dbReference type="PANTHER" id="PTHR43411:SF1">
    <property type="entry name" value="ADENYLOSUCCINATE LYASE"/>
    <property type="match status" value="1"/>
</dbReference>
<organism evidence="16 17">
    <name type="scientific">Actinobaculum massiliense ACS-171-V-Col2</name>
    <dbReference type="NCBI Taxonomy" id="883066"/>
    <lineage>
        <taxon>Bacteria</taxon>
        <taxon>Bacillati</taxon>
        <taxon>Actinomycetota</taxon>
        <taxon>Actinomycetes</taxon>
        <taxon>Actinomycetales</taxon>
        <taxon>Actinomycetaceae</taxon>
        <taxon>Actinobaculum</taxon>
    </lineage>
</organism>
<dbReference type="PATRIC" id="fig|883066.3.peg.650"/>
<dbReference type="InterPro" id="IPR047136">
    <property type="entry name" value="PurB_bact"/>
</dbReference>
<reference evidence="16 17" key="1">
    <citation type="submission" date="2012-09" db="EMBL/GenBank/DDBJ databases">
        <title>The Genome Sequence of Actinobaculum massiliae ACS-171-V-COL2.</title>
        <authorList>
            <consortium name="The Broad Institute Genome Sequencing Platform"/>
            <person name="Earl A."/>
            <person name="Ward D."/>
            <person name="Feldgarden M."/>
            <person name="Gevers D."/>
            <person name="Saerens B."/>
            <person name="Vaneechoutte M."/>
            <person name="Walker B."/>
            <person name="Young S.K."/>
            <person name="Zeng Q."/>
            <person name="Gargeya S."/>
            <person name="Fitzgerald M."/>
            <person name="Haas B."/>
            <person name="Abouelleil A."/>
            <person name="Alvarado L."/>
            <person name="Arachchi H.M."/>
            <person name="Berlin A."/>
            <person name="Chapman S.B."/>
            <person name="Goldberg J."/>
            <person name="Griggs A."/>
            <person name="Gujja S."/>
            <person name="Hansen M."/>
            <person name="Howarth C."/>
            <person name="Imamovic A."/>
            <person name="Larimer J."/>
            <person name="McCowen C."/>
            <person name="Montmayeur A."/>
            <person name="Murphy C."/>
            <person name="Neiman D."/>
            <person name="Pearson M."/>
            <person name="Priest M."/>
            <person name="Roberts A."/>
            <person name="Saif S."/>
            <person name="Shea T."/>
            <person name="Sisk P."/>
            <person name="Sykes S."/>
            <person name="Wortman J."/>
            <person name="Nusbaum C."/>
            <person name="Birren B."/>
        </authorList>
    </citation>
    <scope>NUCLEOTIDE SEQUENCE [LARGE SCALE GENOMIC DNA]</scope>
    <source>
        <strain evidence="17">ACS-171-V-Col2</strain>
    </source>
</reference>
<proteinExistence type="inferred from homology"/>
<feature type="domain" description="Adenylosuccinate lyase PurB C-terminal" evidence="15">
    <location>
        <begin position="397"/>
        <end position="517"/>
    </location>
</feature>
<dbReference type="InterPro" id="IPR000362">
    <property type="entry name" value="Fumarate_lyase_fam"/>
</dbReference>
<dbReference type="NCBIfam" id="TIGR00928">
    <property type="entry name" value="purB"/>
    <property type="match status" value="1"/>
</dbReference>
<dbReference type="InterPro" id="IPR004769">
    <property type="entry name" value="Pur_lyase"/>
</dbReference>
<evidence type="ECO:0000256" key="6">
    <source>
        <dbReference type="ARBA" id="ARBA00022755"/>
    </source>
</evidence>
<dbReference type="HOGENOM" id="CLU_025566_2_0_11"/>
<dbReference type="UniPathway" id="UPA00075">
    <property type="reaction ID" value="UER00336"/>
</dbReference>
<evidence type="ECO:0000313" key="16">
    <source>
        <dbReference type="EMBL" id="EKU95848.1"/>
    </source>
</evidence>
<comment type="caution">
    <text evidence="16">The sequence shown here is derived from an EMBL/GenBank/DDBJ whole genome shotgun (WGS) entry which is preliminary data.</text>
</comment>
<comment type="pathway">
    <text evidence="1 13">Purine metabolism; IMP biosynthesis via de novo pathway; 5-amino-1-(5-phospho-D-ribosyl)imidazole-4-carboxamide from 5-amino-1-(5-phospho-D-ribosyl)imidazole-4-carboxylate: step 2/2.</text>
</comment>
<dbReference type="eggNOG" id="COG0015">
    <property type="taxonomic scope" value="Bacteria"/>
</dbReference>
<evidence type="ECO:0000256" key="5">
    <source>
        <dbReference type="ARBA" id="ARBA00017058"/>
    </source>
</evidence>
<dbReference type="InterPro" id="IPR013539">
    <property type="entry name" value="PurB_C"/>
</dbReference>
<evidence type="ECO:0000256" key="9">
    <source>
        <dbReference type="ARBA" id="ARBA00025012"/>
    </source>
</evidence>
<dbReference type="InterPro" id="IPR022761">
    <property type="entry name" value="Fumarate_lyase_N"/>
</dbReference>
<dbReference type="SUPFAM" id="SSF48557">
    <property type="entry name" value="L-aspartase-like"/>
    <property type="match status" value="1"/>
</dbReference>
<dbReference type="GO" id="GO:0070626">
    <property type="term" value="F:(S)-2-(5-amino-1-(5-phospho-D-ribosyl)imidazole-4-carboxamido) succinate lyase (fumarate-forming) activity"/>
    <property type="evidence" value="ECO:0007669"/>
    <property type="project" value="RHEA"/>
</dbReference>
<dbReference type="AlphaFoldDB" id="K9EGT0"/>
<evidence type="ECO:0000256" key="4">
    <source>
        <dbReference type="ARBA" id="ARBA00012339"/>
    </source>
</evidence>
<accession>K9EGT0</accession>
<name>K9EGT0_9ACTO</name>
<comment type="catalytic activity">
    <reaction evidence="11">
        <text>N(6)-(1,2-dicarboxyethyl)-AMP = fumarate + AMP</text>
        <dbReference type="Rhea" id="RHEA:16853"/>
        <dbReference type="ChEBI" id="CHEBI:29806"/>
        <dbReference type="ChEBI" id="CHEBI:57567"/>
        <dbReference type="ChEBI" id="CHEBI:456215"/>
        <dbReference type="EC" id="4.3.2.2"/>
    </reaction>
    <physiologicalReaction direction="left-to-right" evidence="11">
        <dbReference type="Rhea" id="RHEA:16854"/>
    </physiologicalReaction>
</comment>
<dbReference type="PANTHER" id="PTHR43411">
    <property type="entry name" value="ADENYLOSUCCINATE LYASE"/>
    <property type="match status" value="1"/>
</dbReference>
<evidence type="ECO:0000256" key="13">
    <source>
        <dbReference type="RuleBase" id="RU361172"/>
    </source>
</evidence>
<keyword evidence="6 13" id="KW-0658">Purine biosynthesis</keyword>
<dbReference type="InterPro" id="IPR020557">
    <property type="entry name" value="Fumarate_lyase_CS"/>
</dbReference>
<evidence type="ECO:0000256" key="3">
    <source>
        <dbReference type="ARBA" id="ARBA00008273"/>
    </source>
</evidence>
<dbReference type="UniPathway" id="UPA00074">
    <property type="reaction ID" value="UER00132"/>
</dbReference>
<dbReference type="Gene3D" id="1.20.200.10">
    <property type="entry name" value="Fumarase/aspartase (Central domain)"/>
    <property type="match status" value="1"/>
</dbReference>
<evidence type="ECO:0000256" key="7">
    <source>
        <dbReference type="ARBA" id="ARBA00023239"/>
    </source>
</evidence>
<evidence type="ECO:0000259" key="15">
    <source>
        <dbReference type="Pfam" id="PF08328"/>
    </source>
</evidence>
<dbReference type="Gene3D" id="1.10.40.30">
    <property type="entry name" value="Fumarase/aspartase (C-terminal domain)"/>
    <property type="match status" value="1"/>
</dbReference>
<dbReference type="InterPro" id="IPR024083">
    <property type="entry name" value="Fumarase/histidase_N"/>
</dbReference>
<dbReference type="GO" id="GO:0044208">
    <property type="term" value="P:'de novo' AMP biosynthetic process"/>
    <property type="evidence" value="ECO:0007669"/>
    <property type="project" value="UniProtKB-UniPathway"/>
</dbReference>
<dbReference type="EC" id="4.3.2.2" evidence="4 12"/>
<feature type="domain" description="Fumarate lyase N-terminal" evidence="14">
    <location>
        <begin position="82"/>
        <end position="376"/>
    </location>
</feature>
<dbReference type="GO" id="GO:0004018">
    <property type="term" value="F:N6-(1,2-dicarboxyethyl)AMP AMP-lyase (fumarate-forming) activity"/>
    <property type="evidence" value="ECO:0007669"/>
    <property type="project" value="UniProtKB-UniRule"/>
</dbReference>
<sequence length="527" mass="58021">MDSAACRLDIAAFGKDRALRRVEGRALKAPRLIGQLTTSRRAGKTRRQKTGKNRAMLDFAKLEPGVALGALDGRYRSICAPLVNFLSEQALNRNRVRVEIEWVIFLAQSGVLDGVAPLTDAEVAYLRQIPARMGSEEIAELSEIEAETRHDVKAVEYFVKRRMDRAGEEIPGSRLPELREMVHIFATSEDVNNISWAIGVKGAVDQVWIPAAQLVIDELADLAHKYAAQPMLSHTHGQPATPTTLGKEMAVFARRLGRQLDRVKSAQYLAKWSGATGTFGAHLAAVPDADWPAVSRAFVESFGLEWNPLTTQIECHDWNADLFSDVAHFGRIAHNVATDFWTYISMDYFHQDLAAQGSTGSSTMPHKVNPIRFENAEANFEISGGIFDTLAQTLVTSRMQRDLTDSSTQRNMGVAFGHSLVALSNLARGISGVNPNPARLAEDLDHEWEVLGEPIQQAMRAAALAGATGMQDPYERLKQLTRGRRVTGPEMREFIAGLGLPADVEARLLELTPATYTGLAEHLVSYL</sequence>
<evidence type="ECO:0000256" key="1">
    <source>
        <dbReference type="ARBA" id="ARBA00004706"/>
    </source>
</evidence>
<dbReference type="Pfam" id="PF00206">
    <property type="entry name" value="Lyase_1"/>
    <property type="match status" value="1"/>
</dbReference>
<protein>
    <recommendedName>
        <fullName evidence="5 12">Adenylosuccinate lyase</fullName>
        <shortName evidence="13">ASL</shortName>
        <ecNumber evidence="4 12">4.3.2.2</ecNumber>
    </recommendedName>
    <alternativeName>
        <fullName evidence="10 13">Adenylosuccinase</fullName>
    </alternativeName>
</protein>
<comment type="pathway">
    <text evidence="2 13">Purine metabolism; AMP biosynthesis via de novo pathway; AMP from IMP: step 2/2.</text>
</comment>
<dbReference type="PRINTS" id="PR00149">
    <property type="entry name" value="FUMRATELYASE"/>
</dbReference>
<comment type="similarity">
    <text evidence="3 13">Belongs to the lyase 1 family. Adenylosuccinate lyase subfamily.</text>
</comment>
<dbReference type="PROSITE" id="PS00163">
    <property type="entry name" value="FUMARATE_LYASES"/>
    <property type="match status" value="1"/>
</dbReference>
<comment type="catalytic activity">
    <reaction evidence="8">
        <text>(2S)-2-[5-amino-1-(5-phospho-beta-D-ribosyl)imidazole-4-carboxamido]succinate = 5-amino-1-(5-phospho-beta-D-ribosyl)imidazole-4-carboxamide + fumarate</text>
        <dbReference type="Rhea" id="RHEA:23920"/>
        <dbReference type="ChEBI" id="CHEBI:29806"/>
        <dbReference type="ChEBI" id="CHEBI:58443"/>
        <dbReference type="ChEBI" id="CHEBI:58475"/>
        <dbReference type="EC" id="4.3.2.2"/>
    </reaction>
    <physiologicalReaction direction="left-to-right" evidence="8">
        <dbReference type="Rhea" id="RHEA:23921"/>
    </physiologicalReaction>
</comment>